<dbReference type="RefSeq" id="WP_200309860.1">
    <property type="nucleotide sequence ID" value="NZ_JAENIM010000009.1"/>
</dbReference>
<dbReference type="Proteomes" id="UP000624703">
    <property type="component" value="Unassembled WGS sequence"/>
</dbReference>
<dbReference type="AlphaFoldDB" id="A0A8J7MB62"/>
<feature type="compositionally biased region" description="Polar residues" evidence="1">
    <location>
        <begin position="224"/>
        <end position="233"/>
    </location>
</feature>
<reference evidence="4" key="1">
    <citation type="submission" date="2021-01" db="EMBL/GenBank/DDBJ databases">
        <title>Modified the classification status of verrucomicrobia.</title>
        <authorList>
            <person name="Feng X."/>
        </authorList>
    </citation>
    <scope>NUCLEOTIDE SEQUENCE</scope>
    <source>
        <strain evidence="4">_KCTC 22039</strain>
    </source>
</reference>
<protein>
    <submittedName>
        <fullName evidence="4">Sulfite exporter TauE/SafE family protein</fullName>
    </submittedName>
</protein>
<sequence>MLETVNTPAIAFLFGLVTSLHCVGMCGPIACSLSTLKGGETQQMTSAVCYHGGRLLSYSLIGATFGAIGMKPLQWFFNSPAVLLPWALVIMFFLIALGLEKKIPRPAFFNRFVARARFKAAKTSVTRGSLAMGLFTPLLPCGPLYMLFGFSLLTGSAIRGAEFALAFGLGTVPLLWLAQHAFHKIQAQVKAATMPLIRRGLALVTAILMSMRLADTLPWNQAQAENAPSSQLENALPPAENDQSNGENSAAEKAEEVKQALPSCCH</sequence>
<dbReference type="InterPro" id="IPR039447">
    <property type="entry name" value="UreH-like_TM_dom"/>
</dbReference>
<dbReference type="EMBL" id="JAENIM010000009">
    <property type="protein sequence ID" value="MBK1789818.1"/>
    <property type="molecule type" value="Genomic_DNA"/>
</dbReference>
<feature type="domain" description="Urease accessory protein UreH-like transmembrane" evidence="3">
    <location>
        <begin position="10"/>
        <end position="197"/>
    </location>
</feature>
<organism evidence="4 5">
    <name type="scientific">Persicirhabdus sediminis</name>
    <dbReference type="NCBI Taxonomy" id="454144"/>
    <lineage>
        <taxon>Bacteria</taxon>
        <taxon>Pseudomonadati</taxon>
        <taxon>Verrucomicrobiota</taxon>
        <taxon>Verrucomicrobiia</taxon>
        <taxon>Verrucomicrobiales</taxon>
        <taxon>Verrucomicrobiaceae</taxon>
        <taxon>Persicirhabdus</taxon>
    </lineage>
</organism>
<feature type="transmembrane region" description="Helical" evidence="2">
    <location>
        <begin position="83"/>
        <end position="99"/>
    </location>
</feature>
<feature type="transmembrane region" description="Helical" evidence="2">
    <location>
        <begin position="12"/>
        <end position="34"/>
    </location>
</feature>
<evidence type="ECO:0000256" key="2">
    <source>
        <dbReference type="SAM" id="Phobius"/>
    </source>
</evidence>
<gene>
    <name evidence="4" type="ORF">JIN82_01480</name>
</gene>
<evidence type="ECO:0000313" key="5">
    <source>
        <dbReference type="Proteomes" id="UP000624703"/>
    </source>
</evidence>
<comment type="caution">
    <text evidence="4">The sequence shown here is derived from an EMBL/GenBank/DDBJ whole genome shotgun (WGS) entry which is preliminary data.</text>
</comment>
<dbReference type="PANTHER" id="PTHR42208:SF1">
    <property type="entry name" value="HEAVY METAL TRANSPORTER"/>
    <property type="match status" value="1"/>
</dbReference>
<evidence type="ECO:0000313" key="4">
    <source>
        <dbReference type="EMBL" id="MBK1789818.1"/>
    </source>
</evidence>
<feature type="transmembrane region" description="Helical" evidence="2">
    <location>
        <begin position="55"/>
        <end position="77"/>
    </location>
</feature>
<name>A0A8J7MB62_9BACT</name>
<feature type="transmembrane region" description="Helical" evidence="2">
    <location>
        <begin position="125"/>
        <end position="148"/>
    </location>
</feature>
<dbReference type="Pfam" id="PF13386">
    <property type="entry name" value="DsbD_2"/>
    <property type="match status" value="1"/>
</dbReference>
<keyword evidence="2" id="KW-0472">Membrane</keyword>
<keyword evidence="2" id="KW-0812">Transmembrane</keyword>
<evidence type="ECO:0000259" key="3">
    <source>
        <dbReference type="Pfam" id="PF13386"/>
    </source>
</evidence>
<keyword evidence="2" id="KW-1133">Transmembrane helix</keyword>
<feature type="region of interest" description="Disordered" evidence="1">
    <location>
        <begin position="224"/>
        <end position="266"/>
    </location>
</feature>
<evidence type="ECO:0000256" key="1">
    <source>
        <dbReference type="SAM" id="MobiDB-lite"/>
    </source>
</evidence>
<proteinExistence type="predicted"/>
<keyword evidence="5" id="KW-1185">Reference proteome</keyword>
<accession>A0A8J7MB62</accession>
<feature type="transmembrane region" description="Helical" evidence="2">
    <location>
        <begin position="160"/>
        <end position="178"/>
    </location>
</feature>
<dbReference type="PANTHER" id="PTHR42208">
    <property type="entry name" value="HEAVY METAL TRANSPORTER-RELATED"/>
    <property type="match status" value="1"/>
</dbReference>